<evidence type="ECO:0000313" key="3">
    <source>
        <dbReference type="Proteomes" id="UP000635726"/>
    </source>
</evidence>
<dbReference type="RefSeq" id="WP_188964777.1">
    <property type="nucleotide sequence ID" value="NZ_BMOE01000024.1"/>
</dbReference>
<comment type="caution">
    <text evidence="2">The sequence shown here is derived from an EMBL/GenBank/DDBJ whole genome shotgun (WGS) entry which is preliminary data.</text>
</comment>
<dbReference type="Proteomes" id="UP000635726">
    <property type="component" value="Unassembled WGS sequence"/>
</dbReference>
<evidence type="ECO:0000313" key="2">
    <source>
        <dbReference type="EMBL" id="GGJ89378.1"/>
    </source>
</evidence>
<gene>
    <name evidence="2" type="ORF">GCM10008939_36740</name>
</gene>
<organism evidence="2 3">
    <name type="scientific">Deinococcus aquiradiocola</name>
    <dbReference type="NCBI Taxonomy" id="393059"/>
    <lineage>
        <taxon>Bacteria</taxon>
        <taxon>Thermotogati</taxon>
        <taxon>Deinococcota</taxon>
        <taxon>Deinococci</taxon>
        <taxon>Deinococcales</taxon>
        <taxon>Deinococcaceae</taxon>
        <taxon>Deinococcus</taxon>
    </lineage>
</organism>
<feature type="region of interest" description="Disordered" evidence="1">
    <location>
        <begin position="1"/>
        <end position="72"/>
    </location>
</feature>
<sequence>MTNPADQPGLPEVPDHVPPTAPHPMPEEAPGHDAPVPVYDPPVNPDTPGLPGSTPTPNPDTPGIGMPEPMSI</sequence>
<keyword evidence="3" id="KW-1185">Reference proteome</keyword>
<dbReference type="AlphaFoldDB" id="A0A917PS09"/>
<evidence type="ECO:0000256" key="1">
    <source>
        <dbReference type="SAM" id="MobiDB-lite"/>
    </source>
</evidence>
<reference evidence="2" key="2">
    <citation type="submission" date="2020-09" db="EMBL/GenBank/DDBJ databases">
        <authorList>
            <person name="Sun Q."/>
            <person name="Ohkuma M."/>
        </authorList>
    </citation>
    <scope>NUCLEOTIDE SEQUENCE</scope>
    <source>
        <strain evidence="2">JCM 14371</strain>
    </source>
</reference>
<protein>
    <submittedName>
        <fullName evidence="2">Uncharacterized protein</fullName>
    </submittedName>
</protein>
<name>A0A917PS09_9DEIO</name>
<accession>A0A917PS09</accession>
<proteinExistence type="predicted"/>
<reference evidence="2" key="1">
    <citation type="journal article" date="2014" name="Int. J. Syst. Evol. Microbiol.">
        <title>Complete genome sequence of Corynebacterium casei LMG S-19264T (=DSM 44701T), isolated from a smear-ripened cheese.</title>
        <authorList>
            <consortium name="US DOE Joint Genome Institute (JGI-PGF)"/>
            <person name="Walter F."/>
            <person name="Albersmeier A."/>
            <person name="Kalinowski J."/>
            <person name="Ruckert C."/>
        </authorList>
    </citation>
    <scope>NUCLEOTIDE SEQUENCE</scope>
    <source>
        <strain evidence="2">JCM 14371</strain>
    </source>
</reference>
<dbReference type="EMBL" id="BMOE01000024">
    <property type="protein sequence ID" value="GGJ89378.1"/>
    <property type="molecule type" value="Genomic_DNA"/>
</dbReference>